<evidence type="ECO:0000256" key="1">
    <source>
        <dbReference type="SAM" id="MobiDB-lite"/>
    </source>
</evidence>
<feature type="compositionally biased region" description="Low complexity" evidence="1">
    <location>
        <begin position="271"/>
        <end position="322"/>
    </location>
</feature>
<dbReference type="PANTHER" id="PTHR31984">
    <property type="entry name" value="TRANSPORTER, PUTATIVE (DUF179)-RELATED"/>
    <property type="match status" value="1"/>
</dbReference>
<dbReference type="Proteomes" id="UP001165080">
    <property type="component" value="Unassembled WGS sequence"/>
</dbReference>
<dbReference type="OrthoDB" id="272750at2759"/>
<organism evidence="2 3">
    <name type="scientific">Pleodorina starrii</name>
    <dbReference type="NCBI Taxonomy" id="330485"/>
    <lineage>
        <taxon>Eukaryota</taxon>
        <taxon>Viridiplantae</taxon>
        <taxon>Chlorophyta</taxon>
        <taxon>core chlorophytes</taxon>
        <taxon>Chlorophyceae</taxon>
        <taxon>CS clade</taxon>
        <taxon>Chlamydomonadales</taxon>
        <taxon>Volvocaceae</taxon>
        <taxon>Pleodorina</taxon>
    </lineage>
</organism>
<dbReference type="InterPro" id="IPR003774">
    <property type="entry name" value="AlgH-like"/>
</dbReference>
<protein>
    <submittedName>
        <fullName evidence="2">Uncharacterized protein</fullName>
    </submittedName>
</protein>
<name>A0A9W6EWJ8_9CHLO</name>
<dbReference type="Gene3D" id="3.40.1740.10">
    <property type="entry name" value="VC0467-like"/>
    <property type="match status" value="1"/>
</dbReference>
<dbReference type="SUPFAM" id="SSF143456">
    <property type="entry name" value="VC0467-like"/>
    <property type="match status" value="1"/>
</dbReference>
<dbReference type="PANTHER" id="PTHR31984:SF17">
    <property type="entry name" value="TRANSCRIPTIONAL REGULATOR"/>
    <property type="match status" value="1"/>
</dbReference>
<dbReference type="Pfam" id="PF02622">
    <property type="entry name" value="DUF179"/>
    <property type="match status" value="1"/>
</dbReference>
<reference evidence="2 3" key="1">
    <citation type="journal article" date="2023" name="Commun. Biol.">
        <title>Reorganization of the ancestral sex-determining regions during the evolution of trioecy in Pleodorina starrii.</title>
        <authorList>
            <person name="Takahashi K."/>
            <person name="Suzuki S."/>
            <person name="Kawai-Toyooka H."/>
            <person name="Yamamoto K."/>
            <person name="Hamaji T."/>
            <person name="Ootsuki R."/>
            <person name="Yamaguchi H."/>
            <person name="Kawachi M."/>
            <person name="Higashiyama T."/>
            <person name="Nozaki H."/>
        </authorList>
    </citation>
    <scope>NUCLEOTIDE SEQUENCE [LARGE SCALE GENOMIC DNA]</scope>
    <source>
        <strain evidence="2 3">NIES-4479</strain>
    </source>
</reference>
<dbReference type="EMBL" id="BRXU01000001">
    <property type="protein sequence ID" value="GLC47654.1"/>
    <property type="molecule type" value="Genomic_DNA"/>
</dbReference>
<feature type="region of interest" description="Disordered" evidence="1">
    <location>
        <begin position="265"/>
        <end position="354"/>
    </location>
</feature>
<comment type="caution">
    <text evidence="2">The sequence shown here is derived from an EMBL/GenBank/DDBJ whole genome shotgun (WGS) entry which is preliminary data.</text>
</comment>
<accession>A0A9W6EWJ8</accession>
<gene>
    <name evidence="2" type="primary">PLEST000744</name>
    <name evidence="2" type="ORF">PLESTB_000011900</name>
</gene>
<proteinExistence type="predicted"/>
<evidence type="ECO:0000313" key="2">
    <source>
        <dbReference type="EMBL" id="GLC47654.1"/>
    </source>
</evidence>
<sequence length="354" mass="37786">MDSRVCTGRHTSTSFLPGRSILLHGRPCMSGRRTAESTHRSSQCRSVFDSSEGGPTCRFPTTDITGQDWRAFRAHLVAWEHSSRRAAEQSQQLQRPPYPPLVSGESWAHPLAQPEQGCLLLARKDHMKLFNGAVVLITSHDDSSGTLGYMLNKPSPLLVKDLQVLGAASGFKEAFGNQRLDLGGPVHIDHVTLLHRFVGIRGSQKIADGMFMGGMADAIRLVIAGLLRPSDFQLVLGMSMWGPGQLQRELDDGFWHVVSASPDLVFPDAPEPATTSTATTTNCATSSSAVSSSSPSSSSSSPSCSSAGAAAPRQQQQQLQRPEGGGGGGGGRRRDGGVTSPMYRRIARLAVRGA</sequence>
<evidence type="ECO:0000313" key="3">
    <source>
        <dbReference type="Proteomes" id="UP001165080"/>
    </source>
</evidence>
<dbReference type="AlphaFoldDB" id="A0A9W6EWJ8"/>
<keyword evidence="3" id="KW-1185">Reference proteome</keyword>